<dbReference type="Pfam" id="PF07589">
    <property type="entry name" value="PEP-CTERM"/>
    <property type="match status" value="1"/>
</dbReference>
<evidence type="ECO:0000313" key="2">
    <source>
        <dbReference type="EMBL" id="SHK12718.1"/>
    </source>
</evidence>
<dbReference type="EMBL" id="FQYR01000005">
    <property type="protein sequence ID" value="SHK12718.1"/>
    <property type="molecule type" value="Genomic_DNA"/>
</dbReference>
<dbReference type="AlphaFoldDB" id="A0A1M6PXR2"/>
<sequence>MSPRETLVPKQEQNLIHTMKLQHTLKSVAMTIGLTASVQAATITHYWSFDSDFTADIGGSSADFSAVNGATAGGVTGKFGNAADFNRDSSQYAVQTADLTSAGTDFSVSVWFYNDDPTYDGRQFILEDLRGDSIGTTASDYNTSIGLQTDLDAQFYIRDNGSVRSAPVSQNTWTNAILTFDADGAVGGGGLFTGYINGVQVGTLERNSTAIGGLVIGGHRAGTGRNFDGQIDDLAFYDGVLSSGEISNLQTASAAAVPEPSSTALIGLAGLGFILRRRR</sequence>
<evidence type="ECO:0000313" key="3">
    <source>
        <dbReference type="Proteomes" id="UP000184510"/>
    </source>
</evidence>
<dbReference type="InParanoid" id="A0A1M6PXR2"/>
<name>A0A1M6PXR2_9BACT</name>
<keyword evidence="3" id="KW-1185">Reference proteome</keyword>
<organism evidence="2 3">
    <name type="scientific">Rubritalea squalenifaciens DSM 18772</name>
    <dbReference type="NCBI Taxonomy" id="1123071"/>
    <lineage>
        <taxon>Bacteria</taxon>
        <taxon>Pseudomonadati</taxon>
        <taxon>Verrucomicrobiota</taxon>
        <taxon>Verrucomicrobiia</taxon>
        <taxon>Verrucomicrobiales</taxon>
        <taxon>Rubritaleaceae</taxon>
        <taxon>Rubritalea</taxon>
    </lineage>
</organism>
<dbReference type="InterPro" id="IPR013320">
    <property type="entry name" value="ConA-like_dom_sf"/>
</dbReference>
<gene>
    <name evidence="2" type="ORF">SAMN02745181_3335</name>
</gene>
<dbReference type="NCBIfam" id="TIGR02595">
    <property type="entry name" value="PEP_CTERM"/>
    <property type="match status" value="1"/>
</dbReference>
<proteinExistence type="predicted"/>
<dbReference type="Proteomes" id="UP000184510">
    <property type="component" value="Unassembled WGS sequence"/>
</dbReference>
<accession>A0A1M6PXR2</accession>
<reference evidence="2 3" key="1">
    <citation type="submission" date="2016-11" db="EMBL/GenBank/DDBJ databases">
        <authorList>
            <person name="Jaros S."/>
            <person name="Januszkiewicz K."/>
            <person name="Wedrychowicz H."/>
        </authorList>
    </citation>
    <scope>NUCLEOTIDE SEQUENCE [LARGE SCALE GENOMIC DNA]</scope>
    <source>
        <strain evidence="2 3">DSM 18772</strain>
    </source>
</reference>
<evidence type="ECO:0000259" key="1">
    <source>
        <dbReference type="Pfam" id="PF07589"/>
    </source>
</evidence>
<dbReference type="Pfam" id="PF13385">
    <property type="entry name" value="Laminin_G_3"/>
    <property type="match status" value="1"/>
</dbReference>
<dbReference type="STRING" id="1123071.SAMN02745181_3335"/>
<dbReference type="SUPFAM" id="SSF49899">
    <property type="entry name" value="Concanavalin A-like lectins/glucanases"/>
    <property type="match status" value="1"/>
</dbReference>
<protein>
    <submittedName>
        <fullName evidence="2">PEP-CTERM protein-sorting domain-containing protein</fullName>
    </submittedName>
</protein>
<dbReference type="Gene3D" id="2.60.120.200">
    <property type="match status" value="1"/>
</dbReference>
<dbReference type="InterPro" id="IPR013424">
    <property type="entry name" value="Ice-binding_C"/>
</dbReference>
<feature type="domain" description="Ice-binding protein C-terminal" evidence="1">
    <location>
        <begin position="256"/>
        <end position="278"/>
    </location>
</feature>